<evidence type="ECO:0000313" key="4">
    <source>
        <dbReference type="Proteomes" id="UP000004310"/>
    </source>
</evidence>
<feature type="chain" id="PRO_5004172020" description="Lysozyme inhibitor LprI-like N-terminal domain-containing protein" evidence="1">
    <location>
        <begin position="23"/>
        <end position="169"/>
    </location>
</feature>
<dbReference type="STRING" id="217511.GCA_001463845_01077"/>
<dbReference type="PANTHER" id="PTHR39176:SF1">
    <property type="entry name" value="PERIPLASMIC PROTEIN"/>
    <property type="match status" value="1"/>
</dbReference>
<accession>Q0FYU1</accession>
<dbReference type="Proteomes" id="UP000004310">
    <property type="component" value="Unassembled WGS sequence"/>
</dbReference>
<feature type="signal peptide" evidence="1">
    <location>
        <begin position="1"/>
        <end position="22"/>
    </location>
</feature>
<sequence length="169" mass="18125">MHRFFVFLALAAVTFVPFDAAAQSGTTSTEPRTAVDACLSRTSQDAQGSCIGAYADACMDTSEGQTTLGMTNCVRAESDAWDAILNENYQASMTEAKAVDADRSVSSSTDSEAAASLRAAQRAWITFRDAECARIFELYKDGSIRLPLTAGCVNRLTAERALELRSTAQ</sequence>
<reference evidence="3 4" key="1">
    <citation type="journal article" date="2010" name="J. Bacteriol.">
        <title>Genome sequence of Fulvimarina pelagi HTCC2506T, a Mn(II)-oxidizing alphaproteobacterium possessing an aerobic anoxygenic photosynthetic gene cluster and Xanthorhodopsin.</title>
        <authorList>
            <person name="Kang I."/>
            <person name="Oh H.M."/>
            <person name="Lim S.I."/>
            <person name="Ferriera S."/>
            <person name="Giovannoni S.J."/>
            <person name="Cho J.C."/>
        </authorList>
    </citation>
    <scope>NUCLEOTIDE SEQUENCE [LARGE SCALE GENOMIC DNA]</scope>
    <source>
        <strain evidence="3 4">HTCC2506</strain>
    </source>
</reference>
<dbReference type="EMBL" id="AATP01000009">
    <property type="protein sequence ID" value="EAU40217.1"/>
    <property type="molecule type" value="Genomic_DNA"/>
</dbReference>
<evidence type="ECO:0000256" key="1">
    <source>
        <dbReference type="SAM" id="SignalP"/>
    </source>
</evidence>
<organism evidence="3 4">
    <name type="scientific">Fulvimarina pelagi HTCC2506</name>
    <dbReference type="NCBI Taxonomy" id="314231"/>
    <lineage>
        <taxon>Bacteria</taxon>
        <taxon>Pseudomonadati</taxon>
        <taxon>Pseudomonadota</taxon>
        <taxon>Alphaproteobacteria</taxon>
        <taxon>Hyphomicrobiales</taxon>
        <taxon>Aurantimonadaceae</taxon>
        <taxon>Fulvimarina</taxon>
    </lineage>
</organism>
<dbReference type="PANTHER" id="PTHR39176">
    <property type="entry name" value="PERIPLASMIC PROTEIN-RELATED"/>
    <property type="match status" value="1"/>
</dbReference>
<comment type="caution">
    <text evidence="3">The sequence shown here is derived from an EMBL/GenBank/DDBJ whole genome shotgun (WGS) entry which is preliminary data.</text>
</comment>
<dbReference type="Pfam" id="PF07007">
    <property type="entry name" value="LprI"/>
    <property type="match status" value="1"/>
</dbReference>
<gene>
    <name evidence="3" type="ORF">FP2506_11692</name>
</gene>
<proteinExistence type="predicted"/>
<dbReference type="RefSeq" id="WP_007067473.1">
    <property type="nucleotide sequence ID" value="NZ_DS022272.1"/>
</dbReference>
<feature type="domain" description="Lysozyme inhibitor LprI-like N-terminal" evidence="2">
    <location>
        <begin position="58"/>
        <end position="164"/>
    </location>
</feature>
<dbReference type="AlphaFoldDB" id="Q0FYU1"/>
<dbReference type="eggNOG" id="COG3755">
    <property type="taxonomic scope" value="Bacteria"/>
</dbReference>
<dbReference type="Gene3D" id="1.20.1270.180">
    <property type="match status" value="1"/>
</dbReference>
<name>Q0FYU1_9HYPH</name>
<keyword evidence="1" id="KW-0732">Signal</keyword>
<evidence type="ECO:0000313" key="3">
    <source>
        <dbReference type="EMBL" id="EAU40217.1"/>
    </source>
</evidence>
<evidence type="ECO:0000259" key="2">
    <source>
        <dbReference type="Pfam" id="PF07007"/>
    </source>
</evidence>
<keyword evidence="4" id="KW-1185">Reference proteome</keyword>
<dbReference type="InterPro" id="IPR009739">
    <property type="entry name" value="LprI-like_N"/>
</dbReference>
<protein>
    <recommendedName>
        <fullName evidence="2">Lysozyme inhibitor LprI-like N-terminal domain-containing protein</fullName>
    </recommendedName>
</protein>
<dbReference type="HOGENOM" id="CLU_128596_0_0_5"/>